<organism evidence="2 3">
    <name type="scientific">Neobacillus paridis</name>
    <dbReference type="NCBI Taxonomy" id="2803862"/>
    <lineage>
        <taxon>Bacteria</taxon>
        <taxon>Bacillati</taxon>
        <taxon>Bacillota</taxon>
        <taxon>Bacilli</taxon>
        <taxon>Bacillales</taxon>
        <taxon>Bacillaceae</taxon>
        <taxon>Neobacillus</taxon>
    </lineage>
</organism>
<dbReference type="Proteomes" id="UP000623967">
    <property type="component" value="Unassembled WGS sequence"/>
</dbReference>
<feature type="region of interest" description="Disordered" evidence="1">
    <location>
        <begin position="1"/>
        <end position="54"/>
    </location>
</feature>
<evidence type="ECO:0000313" key="2">
    <source>
        <dbReference type="EMBL" id="MBL4952783.1"/>
    </source>
</evidence>
<keyword evidence="3" id="KW-1185">Reference proteome</keyword>
<dbReference type="RefSeq" id="WP_202654020.1">
    <property type="nucleotide sequence ID" value="NZ_JAESWB010000168.1"/>
</dbReference>
<proteinExistence type="predicted"/>
<feature type="compositionally biased region" description="Low complexity" evidence="1">
    <location>
        <begin position="12"/>
        <end position="23"/>
    </location>
</feature>
<protein>
    <recommendedName>
        <fullName evidence="4">Gamma-type small acid-soluble spore protein</fullName>
    </recommendedName>
</protein>
<reference evidence="2 3" key="1">
    <citation type="submission" date="2021-01" db="EMBL/GenBank/DDBJ databases">
        <title>Genome public.</title>
        <authorList>
            <person name="Liu C."/>
            <person name="Sun Q."/>
        </authorList>
    </citation>
    <scope>NUCLEOTIDE SEQUENCE [LARGE SCALE GENOMIC DNA]</scope>
    <source>
        <strain evidence="2 3">YIM B02564</strain>
    </source>
</reference>
<gene>
    <name evidence="2" type="ORF">JK635_11230</name>
</gene>
<sequence>MQQDQQAKENLGSGSSGKAGFSGTDPQKVKQEIQKDVSAGQGAMTSREAGAMRD</sequence>
<accession>A0ABS1TQB9</accession>
<comment type="caution">
    <text evidence="2">The sequence shown here is derived from an EMBL/GenBank/DDBJ whole genome shotgun (WGS) entry which is preliminary data.</text>
</comment>
<evidence type="ECO:0000313" key="3">
    <source>
        <dbReference type="Proteomes" id="UP000623967"/>
    </source>
</evidence>
<dbReference type="EMBL" id="JAESWB010000168">
    <property type="protein sequence ID" value="MBL4952783.1"/>
    <property type="molecule type" value="Genomic_DNA"/>
</dbReference>
<evidence type="ECO:0008006" key="4">
    <source>
        <dbReference type="Google" id="ProtNLM"/>
    </source>
</evidence>
<name>A0ABS1TQB9_9BACI</name>
<evidence type="ECO:0000256" key="1">
    <source>
        <dbReference type="SAM" id="MobiDB-lite"/>
    </source>
</evidence>